<dbReference type="OrthoDB" id="10384369at2759"/>
<evidence type="ECO:0000313" key="2">
    <source>
        <dbReference type="EMBL" id="RSH89357.1"/>
    </source>
</evidence>
<name>A0A427YEG9_9TREE</name>
<gene>
    <name evidence="2" type="ORF">EHS25_002469</name>
</gene>
<organism evidence="2 3">
    <name type="scientific">Saitozyma podzolica</name>
    <dbReference type="NCBI Taxonomy" id="1890683"/>
    <lineage>
        <taxon>Eukaryota</taxon>
        <taxon>Fungi</taxon>
        <taxon>Dikarya</taxon>
        <taxon>Basidiomycota</taxon>
        <taxon>Agaricomycotina</taxon>
        <taxon>Tremellomycetes</taxon>
        <taxon>Tremellales</taxon>
        <taxon>Trimorphomycetaceae</taxon>
        <taxon>Saitozyma</taxon>
    </lineage>
</organism>
<dbReference type="EMBL" id="RSCD01000014">
    <property type="protein sequence ID" value="RSH89357.1"/>
    <property type="molecule type" value="Genomic_DNA"/>
</dbReference>
<proteinExistence type="predicted"/>
<feature type="region of interest" description="Disordered" evidence="1">
    <location>
        <begin position="50"/>
        <end position="113"/>
    </location>
</feature>
<comment type="caution">
    <text evidence="2">The sequence shown here is derived from an EMBL/GenBank/DDBJ whole genome shotgun (WGS) entry which is preliminary data.</text>
</comment>
<accession>A0A427YEG9</accession>
<keyword evidence="3" id="KW-1185">Reference proteome</keyword>
<feature type="compositionally biased region" description="Gly residues" evidence="1">
    <location>
        <begin position="93"/>
        <end position="113"/>
    </location>
</feature>
<reference evidence="2 3" key="1">
    <citation type="submission" date="2018-11" db="EMBL/GenBank/DDBJ databases">
        <title>Genome sequence of Saitozyma podzolica DSM 27192.</title>
        <authorList>
            <person name="Aliyu H."/>
            <person name="Gorte O."/>
            <person name="Ochsenreither K."/>
        </authorList>
    </citation>
    <scope>NUCLEOTIDE SEQUENCE [LARGE SCALE GENOMIC DNA]</scope>
    <source>
        <strain evidence="2 3">DSM 27192</strain>
    </source>
</reference>
<feature type="region of interest" description="Disordered" evidence="1">
    <location>
        <begin position="1"/>
        <end position="23"/>
    </location>
</feature>
<protein>
    <submittedName>
        <fullName evidence="2">Uncharacterized protein</fullName>
    </submittedName>
</protein>
<evidence type="ECO:0000256" key="1">
    <source>
        <dbReference type="SAM" id="MobiDB-lite"/>
    </source>
</evidence>
<feature type="compositionally biased region" description="Basic and acidic residues" evidence="1">
    <location>
        <begin position="61"/>
        <end position="71"/>
    </location>
</feature>
<dbReference type="Proteomes" id="UP000279259">
    <property type="component" value="Unassembled WGS sequence"/>
</dbReference>
<evidence type="ECO:0000313" key="3">
    <source>
        <dbReference type="Proteomes" id="UP000279259"/>
    </source>
</evidence>
<sequence>MLFRRTNKFAAGAGDSRSERSFSSSFKVLRPRGGGCMNCTMLDTFDDRDPIRRYRPAKGSVQEERMKERLNQKGSSDGEPAYEPPANSFALGTTGGAGAGGAGGGAGAGGSSC</sequence>
<dbReference type="AlphaFoldDB" id="A0A427YEG9"/>